<accession>A0A0A0JYH5</accession>
<dbReference type="STRING" id="1385519.N801_09150"/>
<feature type="domain" description="MOSC" evidence="2">
    <location>
        <begin position="27"/>
        <end position="169"/>
    </location>
</feature>
<reference evidence="3 4" key="1">
    <citation type="submission" date="2013-08" db="EMBL/GenBank/DDBJ databases">
        <title>The genome sequence of Knoellia aerolata.</title>
        <authorList>
            <person name="Zhu W."/>
            <person name="Wang G."/>
        </authorList>
    </citation>
    <scope>NUCLEOTIDE SEQUENCE [LARGE SCALE GENOMIC DNA]</scope>
    <source>
        <strain evidence="3 4">DSM 18566</strain>
    </source>
</reference>
<dbReference type="OrthoDB" id="9786134at2"/>
<evidence type="ECO:0000313" key="3">
    <source>
        <dbReference type="EMBL" id="KGN41127.1"/>
    </source>
</evidence>
<evidence type="ECO:0000313" key="4">
    <source>
        <dbReference type="Proteomes" id="UP000030013"/>
    </source>
</evidence>
<name>A0A0A0JYH5_9MICO</name>
<evidence type="ECO:0000256" key="1">
    <source>
        <dbReference type="SAM" id="MobiDB-lite"/>
    </source>
</evidence>
<dbReference type="PROSITE" id="PS51340">
    <property type="entry name" value="MOSC"/>
    <property type="match status" value="1"/>
</dbReference>
<dbReference type="Pfam" id="PF03473">
    <property type="entry name" value="MOSC"/>
    <property type="match status" value="1"/>
</dbReference>
<dbReference type="GO" id="GO:0030170">
    <property type="term" value="F:pyridoxal phosphate binding"/>
    <property type="evidence" value="ECO:0007669"/>
    <property type="project" value="InterPro"/>
</dbReference>
<keyword evidence="4" id="KW-1185">Reference proteome</keyword>
<proteinExistence type="predicted"/>
<evidence type="ECO:0000259" key="2">
    <source>
        <dbReference type="PROSITE" id="PS51340"/>
    </source>
</evidence>
<comment type="caution">
    <text evidence="3">The sequence shown here is derived from an EMBL/GenBank/DDBJ whole genome shotgun (WGS) entry which is preliminary data.</text>
</comment>
<dbReference type="RefSeq" id="WP_052112834.1">
    <property type="nucleotide sequence ID" value="NZ_AVPL01000023.1"/>
</dbReference>
<gene>
    <name evidence="3" type="ORF">N801_09150</name>
</gene>
<dbReference type="InterPro" id="IPR011037">
    <property type="entry name" value="Pyrv_Knase-like_insert_dom_sf"/>
</dbReference>
<dbReference type="InterPro" id="IPR005302">
    <property type="entry name" value="MoCF_Sase_C"/>
</dbReference>
<sequence length="224" mass="23587">MSARVHSVNTSPPRAGIIKRPTGIDKRSTDEIHVFDPGPKGTGGSGVEGDAVMNRKHHGGTDQAVYAFASEELDSWGIDLGRDLAPGAFGENLTTSGFDVDAALVGEQWRVGGSVMLQVTGPRVPCATFAAHMGVRGWVKAFTARGRTGAYLAVLQPGTVRPGALVEVAWRPGHGITVPTAFRAWMGDRDLARQVLGARALTPAGHAELAARLAKWDGSRSRSA</sequence>
<dbReference type="eggNOG" id="COG2258">
    <property type="taxonomic scope" value="Bacteria"/>
</dbReference>
<dbReference type="GO" id="GO:0003824">
    <property type="term" value="F:catalytic activity"/>
    <property type="evidence" value="ECO:0007669"/>
    <property type="project" value="InterPro"/>
</dbReference>
<protein>
    <submittedName>
        <fullName evidence="3">Sulfurase</fullName>
    </submittedName>
</protein>
<dbReference type="AlphaFoldDB" id="A0A0A0JYH5"/>
<dbReference type="EMBL" id="AVPL01000023">
    <property type="protein sequence ID" value="KGN41127.1"/>
    <property type="molecule type" value="Genomic_DNA"/>
</dbReference>
<dbReference type="Gene3D" id="2.40.33.20">
    <property type="entry name" value="PK beta-barrel domain-like"/>
    <property type="match status" value="1"/>
</dbReference>
<dbReference type="GO" id="GO:0030151">
    <property type="term" value="F:molybdenum ion binding"/>
    <property type="evidence" value="ECO:0007669"/>
    <property type="project" value="InterPro"/>
</dbReference>
<dbReference type="SUPFAM" id="SSF50800">
    <property type="entry name" value="PK beta-barrel domain-like"/>
    <property type="match status" value="1"/>
</dbReference>
<dbReference type="PANTHER" id="PTHR30212:SF2">
    <property type="entry name" value="PROTEIN YIIM"/>
    <property type="match status" value="1"/>
</dbReference>
<dbReference type="PANTHER" id="PTHR30212">
    <property type="entry name" value="PROTEIN YIIM"/>
    <property type="match status" value="1"/>
</dbReference>
<dbReference type="Proteomes" id="UP000030013">
    <property type="component" value="Unassembled WGS sequence"/>
</dbReference>
<feature type="region of interest" description="Disordered" evidence="1">
    <location>
        <begin position="1"/>
        <end position="21"/>
    </location>
</feature>
<organism evidence="3 4">
    <name type="scientific">Knoellia aerolata DSM 18566</name>
    <dbReference type="NCBI Taxonomy" id="1385519"/>
    <lineage>
        <taxon>Bacteria</taxon>
        <taxon>Bacillati</taxon>
        <taxon>Actinomycetota</taxon>
        <taxon>Actinomycetes</taxon>
        <taxon>Micrococcales</taxon>
        <taxon>Intrasporangiaceae</taxon>
        <taxon>Knoellia</taxon>
    </lineage>
</organism>
<dbReference type="InterPro" id="IPR052353">
    <property type="entry name" value="Benzoxazolinone_Detox_Enz"/>
</dbReference>